<sequence>MLLLCVLTWHWLTPVAGDSFKNGLPLVFLMPSCKLHYLVSGAWINIPHDIPVANPVHYLSSPPSPSYPLFVGPIRHLLFARLTDLVPLPLKWLVYLM</sequence>
<keyword evidence="3" id="KW-1185">Reference proteome</keyword>
<dbReference type="Proteomes" id="UP000758603">
    <property type="component" value="Unassembled WGS sequence"/>
</dbReference>
<gene>
    <name evidence="2" type="ORF">BKA67DRAFT_569599</name>
</gene>
<proteinExistence type="predicted"/>
<evidence type="ECO:0008006" key="4">
    <source>
        <dbReference type="Google" id="ProtNLM"/>
    </source>
</evidence>
<comment type="caution">
    <text evidence="2">The sequence shown here is derived from an EMBL/GenBank/DDBJ whole genome shotgun (WGS) entry which is preliminary data.</text>
</comment>
<protein>
    <recommendedName>
        <fullName evidence="4">Secreted protein</fullName>
    </recommendedName>
</protein>
<evidence type="ECO:0000313" key="2">
    <source>
        <dbReference type="EMBL" id="KAH6653430.1"/>
    </source>
</evidence>
<name>A0A9P8ZW94_9PEZI</name>
<dbReference type="EMBL" id="JAGPXC010000005">
    <property type="protein sequence ID" value="KAH6653430.1"/>
    <property type="molecule type" value="Genomic_DNA"/>
</dbReference>
<dbReference type="RefSeq" id="XP_045957707.1">
    <property type="nucleotide sequence ID" value="XM_046103117.1"/>
</dbReference>
<keyword evidence="1" id="KW-0732">Signal</keyword>
<accession>A0A9P8ZW94</accession>
<evidence type="ECO:0000256" key="1">
    <source>
        <dbReference type="SAM" id="SignalP"/>
    </source>
</evidence>
<organism evidence="2 3">
    <name type="scientific">Truncatella angustata</name>
    <dbReference type="NCBI Taxonomy" id="152316"/>
    <lineage>
        <taxon>Eukaryota</taxon>
        <taxon>Fungi</taxon>
        <taxon>Dikarya</taxon>
        <taxon>Ascomycota</taxon>
        <taxon>Pezizomycotina</taxon>
        <taxon>Sordariomycetes</taxon>
        <taxon>Xylariomycetidae</taxon>
        <taxon>Amphisphaeriales</taxon>
        <taxon>Sporocadaceae</taxon>
        <taxon>Truncatella</taxon>
    </lineage>
</organism>
<dbReference type="GeneID" id="70132009"/>
<feature type="chain" id="PRO_5040221622" description="Secreted protein" evidence="1">
    <location>
        <begin position="18"/>
        <end position="97"/>
    </location>
</feature>
<dbReference type="AlphaFoldDB" id="A0A9P8ZW94"/>
<evidence type="ECO:0000313" key="3">
    <source>
        <dbReference type="Proteomes" id="UP000758603"/>
    </source>
</evidence>
<feature type="signal peptide" evidence="1">
    <location>
        <begin position="1"/>
        <end position="17"/>
    </location>
</feature>
<reference evidence="2" key="1">
    <citation type="journal article" date="2021" name="Nat. Commun.">
        <title>Genetic determinants of endophytism in the Arabidopsis root mycobiome.</title>
        <authorList>
            <person name="Mesny F."/>
            <person name="Miyauchi S."/>
            <person name="Thiergart T."/>
            <person name="Pickel B."/>
            <person name="Atanasova L."/>
            <person name="Karlsson M."/>
            <person name="Huettel B."/>
            <person name="Barry K.W."/>
            <person name="Haridas S."/>
            <person name="Chen C."/>
            <person name="Bauer D."/>
            <person name="Andreopoulos W."/>
            <person name="Pangilinan J."/>
            <person name="LaButti K."/>
            <person name="Riley R."/>
            <person name="Lipzen A."/>
            <person name="Clum A."/>
            <person name="Drula E."/>
            <person name="Henrissat B."/>
            <person name="Kohler A."/>
            <person name="Grigoriev I.V."/>
            <person name="Martin F.M."/>
            <person name="Hacquard S."/>
        </authorList>
    </citation>
    <scope>NUCLEOTIDE SEQUENCE</scope>
    <source>
        <strain evidence="2">MPI-SDFR-AT-0073</strain>
    </source>
</reference>